<evidence type="ECO:0000256" key="1">
    <source>
        <dbReference type="SAM" id="Coils"/>
    </source>
</evidence>
<feature type="coiled-coil region" evidence="1">
    <location>
        <begin position="148"/>
        <end position="175"/>
    </location>
</feature>
<feature type="coiled-coil region" evidence="1">
    <location>
        <begin position="50"/>
        <end position="87"/>
    </location>
</feature>
<evidence type="ECO:0000313" key="5">
    <source>
        <dbReference type="Proteomes" id="UP001499930"/>
    </source>
</evidence>
<proteinExistence type="predicted"/>
<dbReference type="EMBL" id="BAAAWD010000007">
    <property type="protein sequence ID" value="GAA3005847.1"/>
    <property type="molecule type" value="Genomic_DNA"/>
</dbReference>
<dbReference type="Proteomes" id="UP001499930">
    <property type="component" value="Unassembled WGS sequence"/>
</dbReference>
<keyword evidence="5" id="KW-1185">Reference proteome</keyword>
<sequence>MRPTRPVALAAMLAALLLVPVAADAAPGRAARPNPEVELRKLTKEAAQINKDYRGQVQSLEETRVQASKATSNAKSLKRALADAEIDVVRFAQTSYMGAALGDGTLLSLQGDAGTALSQAATMSYLASRRTTQLNRVKELIRKARAAEKAADAKIVKLKKDIADLKSQRIRIERLLAKYGFQTPSGSGGLTPRTITMRNTVLQNFPMPYGYGCLRPGDPGDHGSGRACDFMMSTGGRVPTPDALDRGNRLAQWAIDNGQKYGVMYIIWQQRYYDVRTGAGWRMMSNRGGNTANHIDHVHISMF</sequence>
<name>A0ABP6KHB8_9ACTN</name>
<comment type="caution">
    <text evidence="4">The sequence shown here is derived from an EMBL/GenBank/DDBJ whole genome shotgun (WGS) entry which is preliminary data.</text>
</comment>
<dbReference type="InterPro" id="IPR058593">
    <property type="entry name" value="ARB_07466-like_C"/>
</dbReference>
<protein>
    <recommendedName>
        <fullName evidence="3">ARB-07466-like C-terminal domain-containing protein</fullName>
    </recommendedName>
</protein>
<feature type="domain" description="ARB-07466-like C-terminal" evidence="3">
    <location>
        <begin position="187"/>
        <end position="294"/>
    </location>
</feature>
<keyword evidence="1" id="KW-0175">Coiled coil</keyword>
<dbReference type="Pfam" id="PF26571">
    <property type="entry name" value="VldE"/>
    <property type="match status" value="1"/>
</dbReference>
<accession>A0ABP6KHB8</accession>
<dbReference type="RefSeq" id="WP_344894361.1">
    <property type="nucleotide sequence ID" value="NZ_BAAAWD010000007.1"/>
</dbReference>
<reference evidence="5" key="1">
    <citation type="journal article" date="2019" name="Int. J. Syst. Evol. Microbiol.">
        <title>The Global Catalogue of Microorganisms (GCM) 10K type strain sequencing project: providing services to taxonomists for standard genome sequencing and annotation.</title>
        <authorList>
            <consortium name="The Broad Institute Genomics Platform"/>
            <consortium name="The Broad Institute Genome Sequencing Center for Infectious Disease"/>
            <person name="Wu L."/>
            <person name="Ma J."/>
        </authorList>
    </citation>
    <scope>NUCLEOTIDE SEQUENCE [LARGE SCALE GENOMIC DNA]</scope>
    <source>
        <strain evidence="5">JCM 3106</strain>
    </source>
</reference>
<keyword evidence="2" id="KW-0732">Signal</keyword>
<evidence type="ECO:0000259" key="3">
    <source>
        <dbReference type="Pfam" id="PF26571"/>
    </source>
</evidence>
<feature type="chain" id="PRO_5045945892" description="ARB-07466-like C-terminal domain-containing protein" evidence="2">
    <location>
        <begin position="26"/>
        <end position="303"/>
    </location>
</feature>
<feature type="signal peptide" evidence="2">
    <location>
        <begin position="1"/>
        <end position="25"/>
    </location>
</feature>
<organism evidence="4 5">
    <name type="scientific">Streptosporangium longisporum</name>
    <dbReference type="NCBI Taxonomy" id="46187"/>
    <lineage>
        <taxon>Bacteria</taxon>
        <taxon>Bacillati</taxon>
        <taxon>Actinomycetota</taxon>
        <taxon>Actinomycetes</taxon>
        <taxon>Streptosporangiales</taxon>
        <taxon>Streptosporangiaceae</taxon>
        <taxon>Streptosporangium</taxon>
    </lineage>
</organism>
<gene>
    <name evidence="4" type="ORF">GCM10017559_29520</name>
</gene>
<evidence type="ECO:0000256" key="2">
    <source>
        <dbReference type="SAM" id="SignalP"/>
    </source>
</evidence>
<evidence type="ECO:0000313" key="4">
    <source>
        <dbReference type="EMBL" id="GAA3005847.1"/>
    </source>
</evidence>